<sequence>MAIPIAILDCDLLLHGRGHKTLDRFDLDSVSDSFLITQFGFPRDFILYLVELLREGLCRRTQRSRAISPEVQVLAALGFYTSGSFQTSMGDTIGISQASMSRCVSNVTRALVEKAPQFITFNRDLSTVEQSFREFQRVAGFPGVLGVLDCVQVAIKAPNSEDSSYVNKKGFHSVACQLVCDPRGLLLSAETHWAGGLQDTVVLERSALYKQLQDTEQGWLLGDSRYPLRKWLMTPVDCPESPAEFRYNLAHAATREIVDRTFRAIQTRFRCLDGTKGYLQPLPLLSCLQYSPERSSSILLACCVLHNASLQSGLDAWTLERTEPLEQPKSLNQRPEDRDSQAEDLRRQLIFKHFS</sequence>
<comment type="similarity">
    <text evidence="4">Belongs to the HARBI1 family.</text>
</comment>
<dbReference type="InterPro" id="IPR045249">
    <property type="entry name" value="HARBI1-like"/>
</dbReference>
<evidence type="ECO:0000256" key="4">
    <source>
        <dbReference type="ARBA" id="ARBA00006958"/>
    </source>
</evidence>
<proteinExistence type="inferred from homology"/>
<dbReference type="PANTHER" id="PTHR22930">
    <property type="match status" value="1"/>
</dbReference>
<dbReference type="AlphaFoldDB" id="A0A3P8NF12"/>
<dbReference type="GO" id="GO:0005634">
    <property type="term" value="C:nucleus"/>
    <property type="evidence" value="ECO:0007669"/>
    <property type="project" value="UniProtKB-SubCell"/>
</dbReference>
<evidence type="ECO:0000313" key="14">
    <source>
        <dbReference type="Ensembl" id="ENSACLP00000003371.2"/>
    </source>
</evidence>
<keyword evidence="9" id="KW-0378">Hydrolase</keyword>
<dbReference type="Ensembl" id="ENSACLT00000003450.2">
    <property type="protein sequence ID" value="ENSACLP00000003371.2"/>
    <property type="gene ID" value="ENSACLG00000002296.2"/>
</dbReference>
<evidence type="ECO:0000256" key="2">
    <source>
        <dbReference type="ARBA" id="ARBA00004123"/>
    </source>
</evidence>
<dbReference type="GO" id="GO:0004518">
    <property type="term" value="F:nuclease activity"/>
    <property type="evidence" value="ECO:0007669"/>
    <property type="project" value="UniProtKB-KW"/>
</dbReference>
<gene>
    <name evidence="14" type="primary">HARBI1</name>
</gene>
<evidence type="ECO:0000256" key="8">
    <source>
        <dbReference type="ARBA" id="ARBA00022723"/>
    </source>
</evidence>
<dbReference type="InterPro" id="IPR027806">
    <property type="entry name" value="HARBI1_dom"/>
</dbReference>
<dbReference type="InterPro" id="IPR026103">
    <property type="entry name" value="HARBI1_animal"/>
</dbReference>
<dbReference type="GO" id="GO:0046872">
    <property type="term" value="F:metal ion binding"/>
    <property type="evidence" value="ECO:0007669"/>
    <property type="project" value="UniProtKB-KW"/>
</dbReference>
<reference evidence="14" key="4">
    <citation type="submission" date="2025-09" db="UniProtKB">
        <authorList>
            <consortium name="Ensembl"/>
        </authorList>
    </citation>
    <scope>IDENTIFICATION</scope>
</reference>
<keyword evidence="10" id="KW-0539">Nucleus</keyword>
<dbReference type="Proteomes" id="UP000265100">
    <property type="component" value="Chromosome 23"/>
</dbReference>
<evidence type="ECO:0000256" key="6">
    <source>
        <dbReference type="ARBA" id="ARBA00022490"/>
    </source>
</evidence>
<evidence type="ECO:0000256" key="7">
    <source>
        <dbReference type="ARBA" id="ARBA00022722"/>
    </source>
</evidence>
<dbReference type="PRINTS" id="PR02086">
    <property type="entry name" value="PUTNUCHARBI1"/>
</dbReference>
<keyword evidence="7" id="KW-0540">Nuclease</keyword>
<evidence type="ECO:0000256" key="3">
    <source>
        <dbReference type="ARBA" id="ARBA00004496"/>
    </source>
</evidence>
<dbReference type="OMA" id="AEPNCKV"/>
<keyword evidence="15" id="KW-1185">Reference proteome</keyword>
<reference evidence="14" key="3">
    <citation type="submission" date="2025-08" db="UniProtKB">
        <authorList>
            <consortium name="Ensembl"/>
        </authorList>
    </citation>
    <scope>IDENTIFICATION</scope>
</reference>
<evidence type="ECO:0000313" key="15">
    <source>
        <dbReference type="Proteomes" id="UP000265100"/>
    </source>
</evidence>
<keyword evidence="8" id="KW-0479">Metal-binding</keyword>
<evidence type="ECO:0000256" key="9">
    <source>
        <dbReference type="ARBA" id="ARBA00022801"/>
    </source>
</evidence>
<comment type="function">
    <text evidence="12">Transposase-derived protein that may have nuclease activity. Does not have transposase activity.</text>
</comment>
<reference evidence="15" key="2">
    <citation type="submission" date="2023-03" db="EMBL/GenBank/DDBJ databases">
        <authorList>
            <consortium name="Wellcome Sanger Institute Data Sharing"/>
        </authorList>
    </citation>
    <scope>NUCLEOTIDE SEQUENCE [LARGE SCALE GENOMIC DNA]</scope>
</reference>
<evidence type="ECO:0000256" key="10">
    <source>
        <dbReference type="ARBA" id="ARBA00023242"/>
    </source>
</evidence>
<dbReference type="GeneTree" id="ENSGT00940000154348"/>
<accession>A0A3P8NF12</accession>
<organism evidence="14 15">
    <name type="scientific">Astatotilapia calliptera</name>
    <name type="common">Eastern happy</name>
    <name type="synonym">Chromis callipterus</name>
    <dbReference type="NCBI Taxonomy" id="8154"/>
    <lineage>
        <taxon>Eukaryota</taxon>
        <taxon>Metazoa</taxon>
        <taxon>Chordata</taxon>
        <taxon>Craniata</taxon>
        <taxon>Vertebrata</taxon>
        <taxon>Euteleostomi</taxon>
        <taxon>Actinopterygii</taxon>
        <taxon>Neopterygii</taxon>
        <taxon>Teleostei</taxon>
        <taxon>Neoteleostei</taxon>
        <taxon>Acanthomorphata</taxon>
        <taxon>Ovalentaria</taxon>
        <taxon>Cichlomorphae</taxon>
        <taxon>Cichliformes</taxon>
        <taxon>Cichlidae</taxon>
        <taxon>African cichlids</taxon>
        <taxon>Pseudocrenilabrinae</taxon>
        <taxon>Haplochromini</taxon>
        <taxon>Astatotilapia</taxon>
    </lineage>
</organism>
<comment type="cofactor">
    <cofactor evidence="1">
        <name>a divalent metal cation</name>
        <dbReference type="ChEBI" id="CHEBI:60240"/>
    </cofactor>
</comment>
<dbReference type="STRING" id="8154.ENSACLP00000003371"/>
<dbReference type="Bgee" id="ENSACLG00000002296">
    <property type="expression patterns" value="Expressed in testis and 7 other cell types or tissues"/>
</dbReference>
<dbReference type="GO" id="GO:0005737">
    <property type="term" value="C:cytoplasm"/>
    <property type="evidence" value="ECO:0007669"/>
    <property type="project" value="UniProtKB-SubCell"/>
</dbReference>
<dbReference type="PANTHER" id="PTHR22930:SF253">
    <property type="entry name" value="NUCLEASE HARBI1-RELATED"/>
    <property type="match status" value="1"/>
</dbReference>
<evidence type="ECO:0000259" key="13">
    <source>
        <dbReference type="Pfam" id="PF13359"/>
    </source>
</evidence>
<feature type="domain" description="DDE Tnp4" evidence="13">
    <location>
        <begin position="148"/>
        <end position="307"/>
    </location>
</feature>
<reference evidence="14 15" key="1">
    <citation type="submission" date="2018-05" db="EMBL/GenBank/DDBJ databases">
        <authorList>
            <person name="Datahose"/>
        </authorList>
    </citation>
    <scope>NUCLEOTIDE SEQUENCE</scope>
</reference>
<dbReference type="GO" id="GO:0016787">
    <property type="term" value="F:hydrolase activity"/>
    <property type="evidence" value="ECO:0007669"/>
    <property type="project" value="UniProtKB-KW"/>
</dbReference>
<name>A0A3P8NF12_ASTCA</name>
<evidence type="ECO:0000256" key="12">
    <source>
        <dbReference type="ARBA" id="ARBA00045850"/>
    </source>
</evidence>
<evidence type="ECO:0000256" key="1">
    <source>
        <dbReference type="ARBA" id="ARBA00001968"/>
    </source>
</evidence>
<evidence type="ECO:0000256" key="5">
    <source>
        <dbReference type="ARBA" id="ARBA00015519"/>
    </source>
</evidence>
<evidence type="ECO:0000256" key="11">
    <source>
        <dbReference type="ARBA" id="ARBA00030126"/>
    </source>
</evidence>
<keyword evidence="6" id="KW-0963">Cytoplasm</keyword>
<protein>
    <recommendedName>
        <fullName evidence="5">Putative nuclease HARBI1</fullName>
    </recommendedName>
    <alternativeName>
        <fullName evidence="11">Harbinger transposase-derived nuclease</fullName>
    </alternativeName>
</protein>
<dbReference type="Pfam" id="PF13359">
    <property type="entry name" value="DDE_Tnp_4"/>
    <property type="match status" value="1"/>
</dbReference>
<comment type="subcellular location">
    <subcellularLocation>
        <location evidence="3">Cytoplasm</location>
    </subcellularLocation>
    <subcellularLocation>
        <location evidence="2">Nucleus</location>
    </subcellularLocation>
</comment>